<evidence type="ECO:0000256" key="3">
    <source>
        <dbReference type="ARBA" id="ARBA00022723"/>
    </source>
</evidence>
<dbReference type="GO" id="GO:1904047">
    <property type="term" value="F:S-adenosyl-L-methionine binding"/>
    <property type="evidence" value="ECO:0007669"/>
    <property type="project" value="UniProtKB-UniRule"/>
</dbReference>
<dbReference type="Gene3D" id="3.20.20.70">
    <property type="entry name" value="Aldolase class I"/>
    <property type="match status" value="1"/>
</dbReference>
<reference evidence="11" key="2">
    <citation type="submission" date="2022-05" db="EMBL/GenBank/DDBJ databases">
        <title>Metagenome Sequencing of an Archaeal-Dominated Microbial Community from a Hot Spring at the Los Azufres Geothermal Field, Mexico.</title>
        <authorList>
            <person name="Marin-Paredes R."/>
            <person name="Martinez-Romero E."/>
            <person name="Servin-Garciduenas L.E."/>
        </authorList>
    </citation>
    <scope>NUCLEOTIDE SEQUENCE</scope>
    <source>
        <strain evidence="11">AZ1-454</strain>
    </source>
</reference>
<comment type="cofactor">
    <cofactor evidence="8">
        <name>Mg(2+)</name>
        <dbReference type="ChEBI" id="CHEBI:18420"/>
    </cofactor>
</comment>
<dbReference type="InterPro" id="IPR058240">
    <property type="entry name" value="rSAM_sf"/>
</dbReference>
<dbReference type="InterPro" id="IPR024924">
    <property type="entry name" value="7-CO-7-deazaguanine_synth-like"/>
</dbReference>
<keyword evidence="5 8" id="KW-0408">Iron</keyword>
<protein>
    <recommendedName>
        <fullName evidence="8">7-carboxy-7-deazaguanine synthase</fullName>
        <shortName evidence="8">CDG synthase</shortName>
        <ecNumber evidence="8">4.3.99.3</ecNumber>
    </recommendedName>
    <alternativeName>
        <fullName evidence="8">Archaeosine biosynthesis protein QueE</fullName>
    </alternativeName>
</protein>
<feature type="domain" description="Radical SAM core" evidence="9">
    <location>
        <begin position="18"/>
        <end position="211"/>
    </location>
</feature>
<comment type="catalytic activity">
    <reaction evidence="8">
        <text>6-carboxy-5,6,7,8-tetrahydropterin + H(+) = 7-carboxy-7-carbaguanine + NH4(+)</text>
        <dbReference type="Rhea" id="RHEA:27974"/>
        <dbReference type="ChEBI" id="CHEBI:15378"/>
        <dbReference type="ChEBI" id="CHEBI:28938"/>
        <dbReference type="ChEBI" id="CHEBI:61032"/>
        <dbReference type="ChEBI" id="CHEBI:61036"/>
        <dbReference type="EC" id="4.3.99.3"/>
    </reaction>
</comment>
<dbReference type="UniPathway" id="UPA00391"/>
<sequence>MKYWVIEIFTSIQGEGEVVGYPSNFVRLAGCNLRCVWCDTKYSWLRSDGKEMTVEEIISKLDLRVPYTTITGGEPLLQDLYPLVKALKERGQKIIVETNGTVMPRKELMKLVDVFSVSPKLRNSGYQINYKFHQDWATYYKFVITRLEDVDEVLKFVEDNGINPTKVILQPNGLLKDEEYMKTLRQLGGFVVSRGLPFRVLPQLHRILGYR</sequence>
<proteinExistence type="inferred from homology"/>
<dbReference type="AlphaFoldDB" id="A0A0F2LT15"/>
<feature type="binding site" evidence="8">
    <location>
        <begin position="12"/>
        <end position="14"/>
    </location>
    <ligand>
        <name>substrate</name>
    </ligand>
</feature>
<evidence type="ECO:0000256" key="2">
    <source>
        <dbReference type="ARBA" id="ARBA00022691"/>
    </source>
</evidence>
<comment type="caution">
    <text evidence="10">The sequence shown here is derived from an EMBL/GenBank/DDBJ whole genome shotgun (WGS) entry which is preliminary data.</text>
</comment>
<comment type="function">
    <text evidence="8">Catalyzes the complex heterocyclic radical-mediated conversion of 6-carboxy-5,6,7,8-tetrahydropterin (CPH4) to 7-carboxy-7-deazaguanine (CDG), a step common to the biosynthetic pathways of all 7-deazapurine-containing compounds.</text>
</comment>
<feature type="binding site" evidence="8">
    <location>
        <begin position="118"/>
        <end position="120"/>
    </location>
    <ligand>
        <name>S-adenosyl-L-methionine</name>
        <dbReference type="ChEBI" id="CHEBI:59789"/>
    </ligand>
</feature>
<comment type="pathway">
    <text evidence="8">Purine metabolism; 7-cyano-7-deazaguanine biosynthesis.</text>
</comment>
<feature type="binding site" evidence="8">
    <location>
        <position position="27"/>
    </location>
    <ligand>
        <name>substrate</name>
    </ligand>
</feature>
<dbReference type="PIRSF" id="PIRSF000370">
    <property type="entry name" value="QueE"/>
    <property type="match status" value="1"/>
</dbReference>
<dbReference type="SFLD" id="SFLDS00029">
    <property type="entry name" value="Radical_SAM"/>
    <property type="match status" value="1"/>
</dbReference>
<comment type="similarity">
    <text evidence="8">Belongs to the radical SAM superfamily. 7-carboxy-7-deazaguanine synthase family.</text>
</comment>
<dbReference type="SUPFAM" id="SSF102114">
    <property type="entry name" value="Radical SAM enzymes"/>
    <property type="match status" value="1"/>
</dbReference>
<comment type="caution">
    <text evidence="8">Lacks conserved residue(s) required for the propagation of feature annotation.</text>
</comment>
<evidence type="ECO:0000256" key="1">
    <source>
        <dbReference type="ARBA" id="ARBA00022485"/>
    </source>
</evidence>
<accession>A0A0F2LT15</accession>
<evidence type="ECO:0000256" key="6">
    <source>
        <dbReference type="ARBA" id="ARBA00023014"/>
    </source>
</evidence>
<feature type="binding site" evidence="8">
    <location>
        <position position="73"/>
    </location>
    <ligand>
        <name>S-adenosyl-L-methionine</name>
        <dbReference type="ChEBI" id="CHEBI:59789"/>
    </ligand>
</feature>
<dbReference type="PATRIC" id="fig|1326980.8.peg.804"/>
<dbReference type="EC" id="4.3.99.3" evidence="8"/>
<feature type="binding site" evidence="8">
    <location>
        <position position="38"/>
    </location>
    <ligand>
        <name>[4Fe-4S] cluster</name>
        <dbReference type="ChEBI" id="CHEBI:49883"/>
        <note>4Fe-4S-S-AdoMet</note>
    </ligand>
</feature>
<evidence type="ECO:0000313" key="11">
    <source>
        <dbReference type="EMBL" id="MCL7343092.1"/>
    </source>
</evidence>
<dbReference type="EMBL" id="JZWS01000002">
    <property type="protein sequence ID" value="KJR79665.1"/>
    <property type="molecule type" value="Genomic_DNA"/>
</dbReference>
<feature type="binding site" evidence="8">
    <location>
        <position position="31"/>
    </location>
    <ligand>
        <name>[4Fe-4S] cluster</name>
        <dbReference type="ChEBI" id="CHEBI:49883"/>
        <note>4Fe-4S-S-AdoMet</note>
    </ligand>
</feature>
<dbReference type="Pfam" id="PF04055">
    <property type="entry name" value="Radical_SAM"/>
    <property type="match status" value="1"/>
</dbReference>
<reference evidence="10" key="1">
    <citation type="submission" date="2015-03" db="EMBL/GenBank/DDBJ databases">
        <title>Metagenome Sequencing of an Archaeal-Dominated Microbial Community from a Hot Spring at the Los Azufres Geothermal Field, Mexico.</title>
        <authorList>
            <person name="Servin-Garciduenas L.E."/>
            <person name="Martinez-Romero E."/>
        </authorList>
    </citation>
    <scope>NUCLEOTIDE SEQUENCE [LARGE SCALE GENOMIC DNA]</scope>
    <source>
        <strain evidence="10">AZ1-454</strain>
    </source>
</reference>
<dbReference type="GO" id="GO:0016840">
    <property type="term" value="F:carbon-nitrogen lyase activity"/>
    <property type="evidence" value="ECO:0007669"/>
    <property type="project" value="UniProtKB-UniRule"/>
</dbReference>
<dbReference type="PANTHER" id="PTHR42836">
    <property type="entry name" value="7-CARBOXY-7-DEAZAGUANINE SYNTHASE"/>
    <property type="match status" value="1"/>
</dbReference>
<organism evidence="10">
    <name type="scientific">Candidatus Aramenus sulfurataquae</name>
    <dbReference type="NCBI Taxonomy" id="1326980"/>
    <lineage>
        <taxon>Archaea</taxon>
        <taxon>Thermoproteota</taxon>
        <taxon>Thermoprotei</taxon>
        <taxon>Sulfolobales</taxon>
        <taxon>Sulfolobaceae</taxon>
        <taxon>Candidatus Aramenus</taxon>
    </lineage>
</organism>
<dbReference type="CDD" id="cd01335">
    <property type="entry name" value="Radical_SAM"/>
    <property type="match status" value="1"/>
</dbReference>
<evidence type="ECO:0000256" key="4">
    <source>
        <dbReference type="ARBA" id="ARBA00022842"/>
    </source>
</evidence>
<keyword evidence="2 8" id="KW-0949">S-adenosyl-L-methionine</keyword>
<keyword evidence="3 8" id="KW-0479">Metal-binding</keyword>
<dbReference type="HAMAP" id="MF_00917">
    <property type="entry name" value="QueE"/>
    <property type="match status" value="1"/>
</dbReference>
<evidence type="ECO:0000256" key="5">
    <source>
        <dbReference type="ARBA" id="ARBA00023004"/>
    </source>
</evidence>
<comment type="subunit">
    <text evidence="8">Homodimer.</text>
</comment>
<gene>
    <name evidence="8" type="primary">queE</name>
    <name evidence="11" type="ORF">TQ35_000695</name>
    <name evidence="10" type="ORF">TQ35_00695</name>
</gene>
<evidence type="ECO:0000256" key="8">
    <source>
        <dbReference type="HAMAP-Rule" id="MF_00917"/>
    </source>
</evidence>
<feature type="binding site" evidence="8">
    <location>
        <begin position="37"/>
        <end position="39"/>
    </location>
    <ligand>
        <name>S-adenosyl-L-methionine</name>
        <dbReference type="ChEBI" id="CHEBI:59789"/>
    </ligand>
</feature>
<keyword evidence="6 8" id="KW-0411">Iron-sulfur</keyword>
<dbReference type="PANTHER" id="PTHR42836:SF1">
    <property type="entry name" value="7-CARBOXY-7-DEAZAGUANINE SYNTHASE"/>
    <property type="match status" value="1"/>
</dbReference>
<evidence type="ECO:0000313" key="10">
    <source>
        <dbReference type="EMBL" id="KJR79665.1"/>
    </source>
</evidence>
<name>A0A0F2LT15_9CREN</name>
<dbReference type="EMBL" id="JZWS02000001">
    <property type="protein sequence ID" value="MCL7343092.1"/>
    <property type="molecule type" value="Genomic_DNA"/>
</dbReference>
<dbReference type="GO" id="GO:0051539">
    <property type="term" value="F:4 iron, 4 sulfur cluster binding"/>
    <property type="evidence" value="ECO:0007669"/>
    <property type="project" value="UniProtKB-UniRule"/>
</dbReference>
<dbReference type="PROSITE" id="PS51918">
    <property type="entry name" value="RADICAL_SAM"/>
    <property type="match status" value="1"/>
</dbReference>
<keyword evidence="4 8" id="KW-0460">Magnesium</keyword>
<dbReference type="InterPro" id="IPR007197">
    <property type="entry name" value="rSAM"/>
</dbReference>
<dbReference type="GO" id="GO:0000287">
    <property type="term" value="F:magnesium ion binding"/>
    <property type="evidence" value="ECO:0007669"/>
    <property type="project" value="UniProtKB-UniRule"/>
</dbReference>
<dbReference type="InterPro" id="IPR013785">
    <property type="entry name" value="Aldolase_TIM"/>
</dbReference>
<keyword evidence="7 8" id="KW-0456">Lyase</keyword>
<feature type="binding site" evidence="8">
    <location>
        <position position="71"/>
    </location>
    <ligand>
        <name>substrate</name>
    </ligand>
</feature>
<evidence type="ECO:0000256" key="7">
    <source>
        <dbReference type="ARBA" id="ARBA00023239"/>
    </source>
</evidence>
<comment type="cofactor">
    <cofactor evidence="8">
        <name>S-adenosyl-L-methionine</name>
        <dbReference type="ChEBI" id="CHEBI:59789"/>
    </cofactor>
    <text evidence="8">Binds 1 S-adenosyl-L-methionine per subunit.</text>
</comment>
<evidence type="ECO:0000259" key="9">
    <source>
        <dbReference type="PROSITE" id="PS51918"/>
    </source>
</evidence>
<feature type="binding site" evidence="8">
    <location>
        <position position="35"/>
    </location>
    <ligand>
        <name>[4Fe-4S] cluster</name>
        <dbReference type="ChEBI" id="CHEBI:49883"/>
        <note>4Fe-4S-S-AdoMet</note>
    </ligand>
</feature>
<comment type="cofactor">
    <cofactor evidence="8">
        <name>[4Fe-4S] cluster</name>
        <dbReference type="ChEBI" id="CHEBI:49883"/>
    </cofactor>
    <text evidence="8">Binds 1 [4Fe-4S] cluster. The cluster is coordinated with 3 cysteines and an exchangeable S-adenosyl-L-methionine.</text>
</comment>
<feature type="binding site" evidence="8">
    <location>
        <position position="40"/>
    </location>
    <ligand>
        <name>Mg(2+)</name>
        <dbReference type="ChEBI" id="CHEBI:18420"/>
    </ligand>
</feature>
<keyword evidence="1 8" id="KW-0004">4Fe-4S</keyword>